<dbReference type="GO" id="GO:0031640">
    <property type="term" value="P:killing of cells of another organism"/>
    <property type="evidence" value="ECO:0007669"/>
    <property type="project" value="UniProtKB-KW"/>
</dbReference>
<gene>
    <name evidence="4" type="ORF">UFOVP213_23</name>
</gene>
<dbReference type="Gene3D" id="1.10.530.40">
    <property type="match status" value="1"/>
</dbReference>
<accession>A0A6J7WL82</accession>
<protein>
    <recommendedName>
        <fullName evidence="3">Lysozyme</fullName>
        <ecNumber evidence="3">3.2.1.17</ecNumber>
    </recommendedName>
</protein>
<dbReference type="SUPFAM" id="SSF53955">
    <property type="entry name" value="Lysozyme-like"/>
    <property type="match status" value="1"/>
</dbReference>
<dbReference type="EMBL" id="LR798258">
    <property type="protein sequence ID" value="CAB5218497.1"/>
    <property type="molecule type" value="Genomic_DNA"/>
</dbReference>
<dbReference type="InterPro" id="IPR023347">
    <property type="entry name" value="Lysozyme_dom_sf"/>
</dbReference>
<comment type="catalytic activity">
    <reaction evidence="3">
        <text>Hydrolysis of (1-&gt;4)-beta-linkages between N-acetylmuramic acid and N-acetyl-D-glucosamine residues in a peptidoglycan and between N-acetyl-D-glucosamine residues in chitodextrins.</text>
        <dbReference type="EC" id="3.2.1.17"/>
    </reaction>
</comment>
<keyword evidence="3" id="KW-0326">Glycosidase</keyword>
<evidence type="ECO:0000313" key="4">
    <source>
        <dbReference type="EMBL" id="CAB5218497.1"/>
    </source>
</evidence>
<comment type="similarity">
    <text evidence="3">Belongs to the glycosyl hydrolase 24 family.</text>
</comment>
<dbReference type="InterPro" id="IPR002196">
    <property type="entry name" value="Glyco_hydro_24"/>
</dbReference>
<keyword evidence="3" id="KW-0378">Hydrolase</keyword>
<evidence type="ECO:0000256" key="2">
    <source>
        <dbReference type="ARBA" id="ARBA00022638"/>
    </source>
</evidence>
<dbReference type="InterPro" id="IPR023346">
    <property type="entry name" value="Lysozyme-like_dom_sf"/>
</dbReference>
<proteinExistence type="inferred from homology"/>
<organism evidence="4">
    <name type="scientific">uncultured Caudovirales phage</name>
    <dbReference type="NCBI Taxonomy" id="2100421"/>
    <lineage>
        <taxon>Viruses</taxon>
        <taxon>Duplodnaviria</taxon>
        <taxon>Heunggongvirae</taxon>
        <taxon>Uroviricota</taxon>
        <taxon>Caudoviricetes</taxon>
        <taxon>Peduoviridae</taxon>
        <taxon>Maltschvirus</taxon>
        <taxon>Maltschvirus maltsch</taxon>
    </lineage>
</organism>
<keyword evidence="1 3" id="KW-0929">Antimicrobial</keyword>
<sequence length="201" mass="22586">MISKKSIDLIIQFEVGGRNYYDKVLQKPSWPGGASGITIGLGYDIGYETEKQFLADWSASLNLNFVNALRPLCGLTGEKARLMLKGEVLNVRIPYNIAYDVFVNKDIPRYFAMTKKIYPQLEALNEDTQGALVSMVYNRGAALNGDSRKEMKAIVDLVAKKDYHGIAEEIEKSKRLWEHKGLDGLVLRREAEADLIRNSLA</sequence>
<evidence type="ECO:0000256" key="1">
    <source>
        <dbReference type="ARBA" id="ARBA00022529"/>
    </source>
</evidence>
<keyword evidence="2 3" id="KW-0081">Bacteriolytic enzyme</keyword>
<dbReference type="GO" id="GO:0042742">
    <property type="term" value="P:defense response to bacterium"/>
    <property type="evidence" value="ECO:0007669"/>
    <property type="project" value="UniProtKB-KW"/>
</dbReference>
<dbReference type="EC" id="3.2.1.17" evidence="3"/>
<name>A0A6J7WL82_9CAUD</name>
<evidence type="ECO:0000256" key="3">
    <source>
        <dbReference type="RuleBase" id="RU003788"/>
    </source>
</evidence>
<dbReference type="Pfam" id="PF00959">
    <property type="entry name" value="Phage_lysozyme"/>
    <property type="match status" value="1"/>
</dbReference>
<dbReference type="GO" id="GO:0009253">
    <property type="term" value="P:peptidoglycan catabolic process"/>
    <property type="evidence" value="ECO:0007669"/>
    <property type="project" value="InterPro"/>
</dbReference>
<reference evidence="4" key="1">
    <citation type="submission" date="2020-05" db="EMBL/GenBank/DDBJ databases">
        <authorList>
            <person name="Chiriac C."/>
            <person name="Salcher M."/>
            <person name="Ghai R."/>
            <person name="Kavagutti S V."/>
        </authorList>
    </citation>
    <scope>NUCLEOTIDE SEQUENCE</scope>
</reference>
<dbReference type="GO" id="GO:0003796">
    <property type="term" value="F:lysozyme activity"/>
    <property type="evidence" value="ECO:0007669"/>
    <property type="project" value="UniProtKB-EC"/>
</dbReference>
<dbReference type="GO" id="GO:0016998">
    <property type="term" value="P:cell wall macromolecule catabolic process"/>
    <property type="evidence" value="ECO:0007669"/>
    <property type="project" value="InterPro"/>
</dbReference>